<evidence type="ECO:0000313" key="3">
    <source>
        <dbReference type="Proteomes" id="UP000252182"/>
    </source>
</evidence>
<keyword evidence="3" id="KW-1185">Reference proteome</keyword>
<protein>
    <recommendedName>
        <fullName evidence="4">Prepilin-type N-terminal cleavage/methylation domain-containing protein</fullName>
    </recommendedName>
</protein>
<dbReference type="Pfam" id="PF07963">
    <property type="entry name" value="N_methyl"/>
    <property type="match status" value="1"/>
</dbReference>
<keyword evidence="1" id="KW-1133">Transmembrane helix</keyword>
<dbReference type="AlphaFoldDB" id="A0A345DBD1"/>
<evidence type="ECO:0008006" key="4">
    <source>
        <dbReference type="Google" id="ProtNLM"/>
    </source>
</evidence>
<dbReference type="Proteomes" id="UP000252182">
    <property type="component" value="Chromosome"/>
</dbReference>
<proteinExistence type="predicted"/>
<gene>
    <name evidence="2" type="ORF">DTO96_101400</name>
</gene>
<dbReference type="KEGG" id="hyf:DTO96_101400"/>
<keyword evidence="1" id="KW-0812">Transmembrane</keyword>
<organism evidence="2 3">
    <name type="scientific">Ephemeroptericola cinctiostellae</name>
    <dbReference type="NCBI Taxonomy" id="2268024"/>
    <lineage>
        <taxon>Bacteria</taxon>
        <taxon>Pseudomonadati</taxon>
        <taxon>Pseudomonadota</taxon>
        <taxon>Betaproteobacteria</taxon>
        <taxon>Burkholderiales</taxon>
        <taxon>Burkholderiaceae</taxon>
        <taxon>Ephemeroptericola</taxon>
    </lineage>
</organism>
<reference evidence="3" key="1">
    <citation type="submission" date="2018-07" db="EMBL/GenBank/DDBJ databases">
        <authorList>
            <person name="Kim H."/>
        </authorList>
    </citation>
    <scope>NUCLEOTIDE SEQUENCE [LARGE SCALE GENOMIC DNA]</scope>
    <source>
        <strain evidence="3">F02</strain>
    </source>
</reference>
<dbReference type="EMBL" id="CP031124">
    <property type="protein sequence ID" value="AXF85669.1"/>
    <property type="molecule type" value="Genomic_DNA"/>
</dbReference>
<sequence length="270" mass="28427">MCGGGSQSLRFNVIEGWAVMFTSQSTRKKFKQSGFTLLELLISVLLMLGIVIAVQRYVAGVVVDQTVVQLRQDQSSQVQISLSNLKRDVAQAGSYPFATTAGVALFAPAQMNVLKVGVSIAPCTAANCVGSQLNVASVVPVAQARDCHGNAIQYTAANGLLNNGWVFVYNQYAFQRNGTLLDLTCLGNGAAPAFGWRDILSGVVGAQFNQTNINGVARLIGLCIVTSDASGLNDGSATLTDCAGNGLPAGAVFYKTRIDMPVNNYSFTAN</sequence>
<keyword evidence="1" id="KW-0472">Membrane</keyword>
<feature type="transmembrane region" description="Helical" evidence="1">
    <location>
        <begin position="37"/>
        <end position="58"/>
    </location>
</feature>
<name>A0A345DBD1_9BURK</name>
<dbReference type="PROSITE" id="PS00409">
    <property type="entry name" value="PROKAR_NTER_METHYL"/>
    <property type="match status" value="1"/>
</dbReference>
<evidence type="ECO:0000313" key="2">
    <source>
        <dbReference type="EMBL" id="AXF85669.1"/>
    </source>
</evidence>
<accession>A0A345DBD1</accession>
<evidence type="ECO:0000256" key="1">
    <source>
        <dbReference type="SAM" id="Phobius"/>
    </source>
</evidence>
<dbReference type="InterPro" id="IPR012902">
    <property type="entry name" value="N_methyl_site"/>
</dbReference>